<dbReference type="eggNOG" id="COG0745">
    <property type="taxonomic scope" value="Bacteria"/>
</dbReference>
<dbReference type="SUPFAM" id="SSF52172">
    <property type="entry name" value="CheY-like"/>
    <property type="match status" value="1"/>
</dbReference>
<keyword evidence="5" id="KW-1185">Reference proteome</keyword>
<evidence type="ECO:0000256" key="2">
    <source>
        <dbReference type="PROSITE-ProRule" id="PRU00169"/>
    </source>
</evidence>
<dbReference type="Proteomes" id="UP000002216">
    <property type="component" value="Chromosome"/>
</dbReference>
<keyword evidence="1 2" id="KW-0597">Phosphoprotein</keyword>
<sequence length="131" mass="14895">MRILIVEDDFVGRKVMHQLLLEYGECDVAVDGVEAVKAFELAWAANQPYDVMFLDIMMPNMSGHEALKIIRDREKERGVTPQNEVRVIMTSALDDVKNVTQSFFQGGASAYLVKPIERRKVIEELRKLGLV</sequence>
<dbReference type="STRING" id="525897.Dbac_1427"/>
<dbReference type="InterPro" id="IPR011006">
    <property type="entry name" value="CheY-like_superfamily"/>
</dbReference>
<proteinExistence type="predicted"/>
<dbReference type="PANTHER" id="PTHR43719">
    <property type="entry name" value="TWO-COMPONENT HISTIDINE KINASE"/>
    <property type="match status" value="1"/>
</dbReference>
<evidence type="ECO:0000313" key="5">
    <source>
        <dbReference type="Proteomes" id="UP000002216"/>
    </source>
</evidence>
<accession>C7LTG4</accession>
<dbReference type="CDD" id="cd17546">
    <property type="entry name" value="REC_hyHK_CKI1_RcsC-like"/>
    <property type="match status" value="1"/>
</dbReference>
<dbReference type="EMBL" id="CP001629">
    <property type="protein sequence ID" value="ACU89521.1"/>
    <property type="molecule type" value="Genomic_DNA"/>
</dbReference>
<evidence type="ECO:0000259" key="3">
    <source>
        <dbReference type="PROSITE" id="PS50110"/>
    </source>
</evidence>
<dbReference type="HOGENOM" id="CLU_000445_69_12_7"/>
<dbReference type="AlphaFoldDB" id="C7LTG4"/>
<evidence type="ECO:0000256" key="1">
    <source>
        <dbReference type="ARBA" id="ARBA00022553"/>
    </source>
</evidence>
<feature type="domain" description="Response regulatory" evidence="3">
    <location>
        <begin position="2"/>
        <end position="129"/>
    </location>
</feature>
<feature type="modified residue" description="4-aspartylphosphate" evidence="2">
    <location>
        <position position="55"/>
    </location>
</feature>
<name>C7LTG4_DESBD</name>
<organism evidence="4 5">
    <name type="scientific">Desulfomicrobium baculatum (strain DSM 4028 / VKM B-1378 / X)</name>
    <name type="common">Desulfovibrio baculatus</name>
    <dbReference type="NCBI Taxonomy" id="525897"/>
    <lineage>
        <taxon>Bacteria</taxon>
        <taxon>Pseudomonadati</taxon>
        <taxon>Thermodesulfobacteriota</taxon>
        <taxon>Desulfovibrionia</taxon>
        <taxon>Desulfovibrionales</taxon>
        <taxon>Desulfomicrobiaceae</taxon>
        <taxon>Desulfomicrobium</taxon>
    </lineage>
</organism>
<protein>
    <submittedName>
        <fullName evidence="4">Response regulator receiver protein</fullName>
    </submittedName>
</protein>
<dbReference type="InterPro" id="IPR001789">
    <property type="entry name" value="Sig_transdc_resp-reg_receiver"/>
</dbReference>
<dbReference type="SMART" id="SM00448">
    <property type="entry name" value="REC"/>
    <property type="match status" value="1"/>
</dbReference>
<dbReference type="RefSeq" id="WP_015773615.1">
    <property type="nucleotide sequence ID" value="NC_013173.1"/>
</dbReference>
<dbReference type="GO" id="GO:0000160">
    <property type="term" value="P:phosphorelay signal transduction system"/>
    <property type="evidence" value="ECO:0007669"/>
    <property type="project" value="InterPro"/>
</dbReference>
<dbReference type="OrthoDB" id="9790466at2"/>
<evidence type="ECO:0000313" key="4">
    <source>
        <dbReference type="EMBL" id="ACU89521.1"/>
    </source>
</evidence>
<dbReference type="Gene3D" id="3.40.50.2300">
    <property type="match status" value="1"/>
</dbReference>
<dbReference type="PROSITE" id="PS50110">
    <property type="entry name" value="RESPONSE_REGULATORY"/>
    <property type="match status" value="1"/>
</dbReference>
<dbReference type="PANTHER" id="PTHR43719:SF28">
    <property type="entry name" value="PEROXIDE STRESS-ACTIVATED HISTIDINE KINASE MAK1-RELATED"/>
    <property type="match status" value="1"/>
</dbReference>
<dbReference type="Pfam" id="PF00072">
    <property type="entry name" value="Response_reg"/>
    <property type="match status" value="1"/>
</dbReference>
<dbReference type="InterPro" id="IPR050956">
    <property type="entry name" value="2C_system_His_kinase"/>
</dbReference>
<gene>
    <name evidence="4" type="ordered locus">Dbac_1427</name>
</gene>
<dbReference type="KEGG" id="dba:Dbac_1427"/>
<reference evidence="4 5" key="1">
    <citation type="journal article" date="2009" name="Stand. Genomic Sci.">
        <title>Complete genome sequence of Desulfomicrobium baculatum type strain (X).</title>
        <authorList>
            <person name="Copeland A."/>
            <person name="Spring S."/>
            <person name="Goker M."/>
            <person name="Schneider S."/>
            <person name="Lapidus A."/>
            <person name="Del Rio T.G."/>
            <person name="Tice H."/>
            <person name="Cheng J.F."/>
            <person name="Chen F."/>
            <person name="Nolan M."/>
            <person name="Bruce D."/>
            <person name="Goodwin L."/>
            <person name="Pitluck S."/>
            <person name="Ivanova N."/>
            <person name="Mavrommatis K."/>
            <person name="Ovchinnikova G."/>
            <person name="Pati A."/>
            <person name="Chen A."/>
            <person name="Palaniappan K."/>
            <person name="Land M."/>
            <person name="Hauser L."/>
            <person name="Chang Y.J."/>
            <person name="Jeffries C.C."/>
            <person name="Meincke L."/>
            <person name="Sims D."/>
            <person name="Brettin T."/>
            <person name="Detter J.C."/>
            <person name="Han C."/>
            <person name="Chain P."/>
            <person name="Bristow J."/>
            <person name="Eisen J.A."/>
            <person name="Markowitz V."/>
            <person name="Hugenholtz P."/>
            <person name="Kyrpides N.C."/>
            <person name="Klenk H.P."/>
            <person name="Lucas S."/>
        </authorList>
    </citation>
    <scope>NUCLEOTIDE SEQUENCE [LARGE SCALE GENOMIC DNA]</scope>
    <source>
        <strain evidence="5">DSM 4028 / VKM B-1378 / X</strain>
    </source>
</reference>